<name>A0A420ZBK3_UNCK3</name>
<organism evidence="1 2">
    <name type="scientific">candidate division Kazan bacterium</name>
    <dbReference type="NCBI Taxonomy" id="2202143"/>
    <lineage>
        <taxon>Bacteria</taxon>
        <taxon>Bacteria division Kazan-3B-28</taxon>
    </lineage>
</organism>
<proteinExistence type="predicted"/>
<accession>A0A420ZBK3</accession>
<comment type="caution">
    <text evidence="1">The sequence shown here is derived from an EMBL/GenBank/DDBJ whole genome shotgun (WGS) entry which is preliminary data.</text>
</comment>
<evidence type="ECO:0000313" key="2">
    <source>
        <dbReference type="Proteomes" id="UP000281261"/>
    </source>
</evidence>
<evidence type="ECO:0000313" key="1">
    <source>
        <dbReference type="EMBL" id="RLC36447.1"/>
    </source>
</evidence>
<reference evidence="1 2" key="1">
    <citation type="submission" date="2018-06" db="EMBL/GenBank/DDBJ databases">
        <title>Extensive metabolic versatility and redundancy in microbially diverse, dynamic hydrothermal sediments.</title>
        <authorList>
            <person name="Dombrowski N."/>
            <person name="Teske A."/>
            <person name="Baker B.J."/>
        </authorList>
    </citation>
    <scope>NUCLEOTIDE SEQUENCE [LARGE SCALE GENOMIC DNA]</scope>
    <source>
        <strain evidence="1">B79_G16</strain>
    </source>
</reference>
<protein>
    <submittedName>
        <fullName evidence="1">Uncharacterized protein</fullName>
    </submittedName>
</protein>
<gene>
    <name evidence="1" type="ORF">DRH29_04560</name>
</gene>
<dbReference type="Proteomes" id="UP000281261">
    <property type="component" value="Unassembled WGS sequence"/>
</dbReference>
<sequence length="90" mass="10191">MLSEHIRKCIQRLEMFVLHADPELYPTTIEACEAAIKALENVEKAAQIDEGPHILTVRLDSRDKAIILANKLAKEHNLKCEIKPCSEGRK</sequence>
<dbReference type="AlphaFoldDB" id="A0A420ZBK3"/>
<dbReference type="EMBL" id="QMNG01000055">
    <property type="protein sequence ID" value="RLC36447.1"/>
    <property type="molecule type" value="Genomic_DNA"/>
</dbReference>